<dbReference type="PROSITE" id="PS00108">
    <property type="entry name" value="PROTEIN_KINASE_ST"/>
    <property type="match status" value="1"/>
</dbReference>
<dbReference type="AlphaFoldDB" id="A0A8D9BDE5"/>
<dbReference type="GO" id="GO:0004674">
    <property type="term" value="F:protein serine/threonine kinase activity"/>
    <property type="evidence" value="ECO:0007669"/>
    <property type="project" value="UniProtKB-EC"/>
</dbReference>
<accession>A0A8D9BDE5</accession>
<keyword evidence="3" id="KW-0808">Transferase</keyword>
<evidence type="ECO:0000313" key="3">
    <source>
        <dbReference type="EMBL" id="CAG6783169.1"/>
    </source>
</evidence>
<organism evidence="3">
    <name type="scientific">Cacopsylla melanoneura</name>
    <dbReference type="NCBI Taxonomy" id="428564"/>
    <lineage>
        <taxon>Eukaryota</taxon>
        <taxon>Metazoa</taxon>
        <taxon>Ecdysozoa</taxon>
        <taxon>Arthropoda</taxon>
        <taxon>Hexapoda</taxon>
        <taxon>Insecta</taxon>
        <taxon>Pterygota</taxon>
        <taxon>Neoptera</taxon>
        <taxon>Paraneoptera</taxon>
        <taxon>Hemiptera</taxon>
        <taxon>Sternorrhyncha</taxon>
        <taxon>Psylloidea</taxon>
        <taxon>Psyllidae</taxon>
        <taxon>Psyllinae</taxon>
        <taxon>Cacopsylla</taxon>
    </lineage>
</organism>
<dbReference type="SUPFAM" id="SSF56112">
    <property type="entry name" value="Protein kinase-like (PK-like)"/>
    <property type="match status" value="1"/>
</dbReference>
<reference evidence="3" key="1">
    <citation type="submission" date="2021-05" db="EMBL/GenBank/DDBJ databases">
        <authorList>
            <person name="Alioto T."/>
            <person name="Alioto T."/>
            <person name="Gomez Garrido J."/>
        </authorList>
    </citation>
    <scope>NUCLEOTIDE SEQUENCE</scope>
</reference>
<dbReference type="InterPro" id="IPR050235">
    <property type="entry name" value="CK1_Ser-Thr_kinase"/>
</dbReference>
<evidence type="ECO:0000259" key="2">
    <source>
        <dbReference type="PROSITE" id="PS50011"/>
    </source>
</evidence>
<sequence length="112" mass="12500">MLADAALVLLYQRNQKAIVHRDIKPENFLMGLNGRTKILHLVDFGLAANFIRNPHLKQDSSNNRWGLTGSPMYASRNAHRGELPCTSSRGAVPNLHHDVFPERILNPVGHGN</sequence>
<proteinExistence type="predicted"/>
<dbReference type="PANTHER" id="PTHR11909">
    <property type="entry name" value="CASEIN KINASE-RELATED"/>
    <property type="match status" value="1"/>
</dbReference>
<dbReference type="PROSITE" id="PS50011">
    <property type="entry name" value="PROTEIN_KINASE_DOM"/>
    <property type="match status" value="1"/>
</dbReference>
<dbReference type="EMBL" id="HBUF01630901">
    <property type="protein sequence ID" value="CAG6783169.1"/>
    <property type="molecule type" value="Transcribed_RNA"/>
</dbReference>
<dbReference type="GO" id="GO:0005524">
    <property type="term" value="F:ATP binding"/>
    <property type="evidence" value="ECO:0007669"/>
    <property type="project" value="InterPro"/>
</dbReference>
<dbReference type="EC" id="2.7.11.1" evidence="1"/>
<dbReference type="InterPro" id="IPR011009">
    <property type="entry name" value="Kinase-like_dom_sf"/>
</dbReference>
<dbReference type="Gene3D" id="1.10.510.10">
    <property type="entry name" value="Transferase(Phosphotransferase) domain 1"/>
    <property type="match status" value="1"/>
</dbReference>
<evidence type="ECO:0000256" key="1">
    <source>
        <dbReference type="ARBA" id="ARBA00012513"/>
    </source>
</evidence>
<dbReference type="InterPro" id="IPR000719">
    <property type="entry name" value="Prot_kinase_dom"/>
</dbReference>
<feature type="domain" description="Protein kinase" evidence="2">
    <location>
        <begin position="1"/>
        <end position="112"/>
    </location>
</feature>
<dbReference type="InterPro" id="IPR008271">
    <property type="entry name" value="Ser/Thr_kinase_AS"/>
</dbReference>
<dbReference type="Pfam" id="PF00069">
    <property type="entry name" value="Pkinase"/>
    <property type="match status" value="1"/>
</dbReference>
<name>A0A8D9BDE5_9HEMI</name>
<protein>
    <recommendedName>
        <fullName evidence="1">non-specific serine/threonine protein kinase</fullName>
        <ecNumber evidence="1">2.7.11.1</ecNumber>
    </recommendedName>
</protein>
<keyword evidence="3" id="KW-0418">Kinase</keyword>